<proteinExistence type="predicted"/>
<dbReference type="Proteomes" id="UP000593577">
    <property type="component" value="Unassembled WGS sequence"/>
</dbReference>
<dbReference type="InterPro" id="IPR002156">
    <property type="entry name" value="RNaseH_domain"/>
</dbReference>
<sequence length="176" mass="20537">MEIWRNKLCTKKRCVYYARLSWKLLNIFYNGLATTAVLARNYKREVVGAETYLFKDVADSFMAETRAYERALVFAHKMGFQRLAVEGDALSVIKNIRNREAGKSIIRPIIYNIHQLDRKFEEVIYTFVPREVNEAAHVLPIEGRRKGVGQNWVNDVLDLVQTVVRKDWIALEQKSQ</sequence>
<dbReference type="EMBL" id="JABFAA010324154">
    <property type="protein sequence ID" value="MBA0701668.1"/>
    <property type="molecule type" value="Genomic_DNA"/>
</dbReference>
<dbReference type="Gene3D" id="3.30.420.10">
    <property type="entry name" value="Ribonuclease H-like superfamily/Ribonuclease H"/>
    <property type="match status" value="1"/>
</dbReference>
<reference evidence="2 3" key="1">
    <citation type="journal article" date="2019" name="Genome Biol. Evol.">
        <title>Insights into the evolution of the New World diploid cottons (Gossypium, subgenus Houzingenia) based on genome sequencing.</title>
        <authorList>
            <person name="Grover C.E."/>
            <person name="Arick M.A. 2nd"/>
            <person name="Thrash A."/>
            <person name="Conover J.L."/>
            <person name="Sanders W.S."/>
            <person name="Peterson D.G."/>
            <person name="Frelichowski J.E."/>
            <person name="Scheffler J.A."/>
            <person name="Scheffler B.E."/>
            <person name="Wendel J.F."/>
        </authorList>
    </citation>
    <scope>NUCLEOTIDE SEQUENCE [LARGE SCALE GENOMIC DNA]</scope>
    <source>
        <strain evidence="2">185</strain>
        <tissue evidence="2">Leaf</tissue>
    </source>
</reference>
<gene>
    <name evidence="2" type="ORF">Goari_022306</name>
</gene>
<feature type="domain" description="RNase H type-1" evidence="1">
    <location>
        <begin position="31"/>
        <end position="139"/>
    </location>
</feature>
<organism evidence="2 3">
    <name type="scientific">Gossypium aridum</name>
    <name type="common">American cotton</name>
    <name type="synonym">Erioxylum aridum</name>
    <dbReference type="NCBI Taxonomy" id="34290"/>
    <lineage>
        <taxon>Eukaryota</taxon>
        <taxon>Viridiplantae</taxon>
        <taxon>Streptophyta</taxon>
        <taxon>Embryophyta</taxon>
        <taxon>Tracheophyta</taxon>
        <taxon>Spermatophyta</taxon>
        <taxon>Magnoliopsida</taxon>
        <taxon>eudicotyledons</taxon>
        <taxon>Gunneridae</taxon>
        <taxon>Pentapetalae</taxon>
        <taxon>rosids</taxon>
        <taxon>malvids</taxon>
        <taxon>Malvales</taxon>
        <taxon>Malvaceae</taxon>
        <taxon>Malvoideae</taxon>
        <taxon>Gossypium</taxon>
    </lineage>
</organism>
<dbReference type="AlphaFoldDB" id="A0A7J8YPY5"/>
<comment type="caution">
    <text evidence="2">The sequence shown here is derived from an EMBL/GenBank/DDBJ whole genome shotgun (WGS) entry which is preliminary data.</text>
</comment>
<dbReference type="InterPro" id="IPR044730">
    <property type="entry name" value="RNase_H-like_dom_plant"/>
</dbReference>
<dbReference type="InterPro" id="IPR036397">
    <property type="entry name" value="RNaseH_sf"/>
</dbReference>
<dbReference type="Pfam" id="PF13456">
    <property type="entry name" value="RVT_3"/>
    <property type="match status" value="1"/>
</dbReference>
<evidence type="ECO:0000313" key="2">
    <source>
        <dbReference type="EMBL" id="MBA0701668.1"/>
    </source>
</evidence>
<dbReference type="CDD" id="cd06222">
    <property type="entry name" value="RNase_H_like"/>
    <property type="match status" value="1"/>
</dbReference>
<keyword evidence="3" id="KW-1185">Reference proteome</keyword>
<feature type="non-terminal residue" evidence="2">
    <location>
        <position position="1"/>
    </location>
</feature>
<dbReference type="GO" id="GO:0003676">
    <property type="term" value="F:nucleic acid binding"/>
    <property type="evidence" value="ECO:0007669"/>
    <property type="project" value="InterPro"/>
</dbReference>
<dbReference type="InterPro" id="IPR053151">
    <property type="entry name" value="RNase_H-like"/>
</dbReference>
<dbReference type="GO" id="GO:0004523">
    <property type="term" value="F:RNA-DNA hybrid ribonuclease activity"/>
    <property type="evidence" value="ECO:0007669"/>
    <property type="project" value="InterPro"/>
</dbReference>
<protein>
    <recommendedName>
        <fullName evidence="1">RNase H type-1 domain-containing protein</fullName>
    </recommendedName>
</protein>
<evidence type="ECO:0000313" key="3">
    <source>
        <dbReference type="Proteomes" id="UP000593577"/>
    </source>
</evidence>
<evidence type="ECO:0000259" key="1">
    <source>
        <dbReference type="Pfam" id="PF13456"/>
    </source>
</evidence>
<name>A0A7J8YPY5_GOSAI</name>
<dbReference type="PANTHER" id="PTHR47723:SF24">
    <property type="entry name" value="RNASE H TYPE-1 DOMAIN-CONTAINING PROTEIN"/>
    <property type="match status" value="1"/>
</dbReference>
<dbReference type="PANTHER" id="PTHR47723">
    <property type="entry name" value="OS05G0353850 PROTEIN"/>
    <property type="match status" value="1"/>
</dbReference>
<accession>A0A7J8YPY5</accession>